<protein>
    <submittedName>
        <fullName evidence="2">Conjugative transfer region protein TrbK</fullName>
    </submittedName>
</protein>
<organism evidence="2 3">
    <name type="scientific">Novosphingobium capsulatum</name>
    <dbReference type="NCBI Taxonomy" id="13688"/>
    <lineage>
        <taxon>Bacteria</taxon>
        <taxon>Pseudomonadati</taxon>
        <taxon>Pseudomonadota</taxon>
        <taxon>Alphaproteobacteria</taxon>
        <taxon>Sphingomonadales</taxon>
        <taxon>Sphingomonadaceae</taxon>
        <taxon>Novosphingobium</taxon>
    </lineage>
</organism>
<name>A0ABU1MNR6_9SPHN</name>
<sequence length="107" mass="11191">MVRTCVYRILALGALGLAALMALVAALLPAPRSDEASALPDPRPIVVAPVLGNPSDRRCTRIAPNDPAMATCATLWDAGRRRFFGLPTRQSAGAGPAPDASPAKETW</sequence>
<dbReference type="EMBL" id="JAVDRD010000007">
    <property type="protein sequence ID" value="MDR6511959.1"/>
    <property type="molecule type" value="Genomic_DNA"/>
</dbReference>
<feature type="compositionally biased region" description="Low complexity" evidence="1">
    <location>
        <begin position="91"/>
        <end position="107"/>
    </location>
</feature>
<comment type="caution">
    <text evidence="2">The sequence shown here is derived from an EMBL/GenBank/DDBJ whole genome shotgun (WGS) entry which is preliminary data.</text>
</comment>
<feature type="region of interest" description="Disordered" evidence="1">
    <location>
        <begin position="87"/>
        <end position="107"/>
    </location>
</feature>
<gene>
    <name evidence="2" type="ORF">J2792_002842</name>
</gene>
<evidence type="ECO:0000256" key="1">
    <source>
        <dbReference type="SAM" id="MobiDB-lite"/>
    </source>
</evidence>
<evidence type="ECO:0000313" key="3">
    <source>
        <dbReference type="Proteomes" id="UP001184150"/>
    </source>
</evidence>
<keyword evidence="3" id="KW-1185">Reference proteome</keyword>
<dbReference type="NCBIfam" id="TIGR04360">
    <property type="entry name" value="other_trbK"/>
    <property type="match status" value="1"/>
</dbReference>
<accession>A0ABU1MNR6</accession>
<dbReference type="Proteomes" id="UP001184150">
    <property type="component" value="Unassembled WGS sequence"/>
</dbReference>
<evidence type="ECO:0000313" key="2">
    <source>
        <dbReference type="EMBL" id="MDR6511959.1"/>
    </source>
</evidence>
<dbReference type="InterPro" id="IPR027587">
    <property type="entry name" value="TrbK"/>
</dbReference>
<reference evidence="2 3" key="1">
    <citation type="submission" date="2023-07" db="EMBL/GenBank/DDBJ databases">
        <title>Sorghum-associated microbial communities from plants grown in Nebraska, USA.</title>
        <authorList>
            <person name="Schachtman D."/>
        </authorList>
    </citation>
    <scope>NUCLEOTIDE SEQUENCE [LARGE SCALE GENOMIC DNA]</scope>
    <source>
        <strain evidence="2 3">DS1027</strain>
    </source>
</reference>
<proteinExistence type="predicted"/>
<dbReference type="RefSeq" id="WP_169050160.1">
    <property type="nucleotide sequence ID" value="NZ_JAVDRD010000007.1"/>
</dbReference>
<dbReference type="Pfam" id="PF20084">
    <property type="entry name" value="TrbK"/>
    <property type="match status" value="1"/>
</dbReference>